<gene>
    <name evidence="5" type="ORF">NT02SARS_1465</name>
</gene>
<protein>
    <submittedName>
        <fullName evidence="5">Fe(3+) ions ABC superfamily ATP binding cassette transporter FbpC</fullName>
    </submittedName>
</protein>
<dbReference type="PANTHER" id="PTHR42781">
    <property type="entry name" value="SPERMIDINE/PUTRESCINE IMPORT ATP-BINDING PROTEIN POTA"/>
    <property type="match status" value="1"/>
</dbReference>
<keyword evidence="3" id="KW-0067">ATP-binding</keyword>
<dbReference type="AlphaFoldDB" id="J4KTA7"/>
<evidence type="ECO:0000256" key="3">
    <source>
        <dbReference type="ARBA" id="ARBA00022840"/>
    </source>
</evidence>
<reference evidence="5 6" key="1">
    <citation type="journal article" date="2012" name="ISME J.">
        <title>Genomic insights to SAR86, an abundant and uncultivated marine bacterial lineage.</title>
        <authorList>
            <person name="Dupont C.L."/>
            <person name="Rusch D.B."/>
            <person name="Yooseph S."/>
            <person name="Lombardo M.J."/>
            <person name="Richter R.A."/>
            <person name="Valas R."/>
            <person name="Novotny M."/>
            <person name="Yee-Greenbaum J."/>
            <person name="Selengut J.D."/>
            <person name="Haft D.H."/>
            <person name="Halpern A.L."/>
            <person name="Lasken R.S."/>
            <person name="Nealson K."/>
            <person name="Friedman R."/>
            <person name="Venter J.C."/>
        </authorList>
    </citation>
    <scope>NUCLEOTIDE SEQUENCE [LARGE SCALE GENOMIC DNA]</scope>
</reference>
<keyword evidence="1" id="KW-0813">Transport</keyword>
<dbReference type="Proteomes" id="UP000010116">
    <property type="component" value="Unassembled WGS sequence"/>
</dbReference>
<evidence type="ECO:0000256" key="2">
    <source>
        <dbReference type="ARBA" id="ARBA00022741"/>
    </source>
</evidence>
<dbReference type="InterPro" id="IPR017871">
    <property type="entry name" value="ABC_transporter-like_CS"/>
</dbReference>
<dbReference type="PROSITE" id="PS50893">
    <property type="entry name" value="ABC_TRANSPORTER_2"/>
    <property type="match status" value="1"/>
</dbReference>
<dbReference type="Pfam" id="PF00005">
    <property type="entry name" value="ABC_tran"/>
    <property type="match status" value="1"/>
</dbReference>
<dbReference type="InterPro" id="IPR003593">
    <property type="entry name" value="AAA+_ATPase"/>
</dbReference>
<dbReference type="InterPro" id="IPR027417">
    <property type="entry name" value="P-loop_NTPase"/>
</dbReference>
<accession>J4KTA7</accession>
<dbReference type="EMBL" id="JH611161">
    <property type="protein sequence ID" value="EJP74124.1"/>
    <property type="molecule type" value="Genomic_DNA"/>
</dbReference>
<dbReference type="GO" id="GO:0016887">
    <property type="term" value="F:ATP hydrolysis activity"/>
    <property type="evidence" value="ECO:0007669"/>
    <property type="project" value="InterPro"/>
</dbReference>
<organism evidence="5 6">
    <name type="scientific">SAR86 cluster bacterium SAR86B</name>
    <dbReference type="NCBI Taxonomy" id="1123867"/>
    <lineage>
        <taxon>Bacteria</taxon>
        <taxon>Pseudomonadati</taxon>
        <taxon>Pseudomonadota</taxon>
        <taxon>Gammaproteobacteria</taxon>
        <taxon>SAR86 cluster</taxon>
    </lineage>
</organism>
<evidence type="ECO:0000313" key="6">
    <source>
        <dbReference type="Proteomes" id="UP000010116"/>
    </source>
</evidence>
<dbReference type="SUPFAM" id="SSF52540">
    <property type="entry name" value="P-loop containing nucleoside triphosphate hydrolases"/>
    <property type="match status" value="1"/>
</dbReference>
<dbReference type="PROSITE" id="PS00211">
    <property type="entry name" value="ABC_TRANSPORTER_1"/>
    <property type="match status" value="1"/>
</dbReference>
<dbReference type="GO" id="GO:0005524">
    <property type="term" value="F:ATP binding"/>
    <property type="evidence" value="ECO:0007669"/>
    <property type="project" value="UniProtKB-KW"/>
</dbReference>
<dbReference type="SMART" id="SM00382">
    <property type="entry name" value="AAA"/>
    <property type="match status" value="1"/>
</dbReference>
<name>J4KTA7_9GAMM</name>
<evidence type="ECO:0000259" key="4">
    <source>
        <dbReference type="PROSITE" id="PS50893"/>
    </source>
</evidence>
<proteinExistence type="predicted"/>
<sequence length="205" mass="22758">MLKISDLSYKINEKILLNNISLVAEKTDIILINGESGIGKSTLLNLIAGHLTPFSGCIYFDNEEISSNKKILAPEKRNFGMVFQDFALFPHIDALSNIAFGVSHSENELIDLLISELQLAQHLKKFPFELSGGQKQRVAIARAIAMKPSVLLMDEPFSNLDNKLKSITQNLINLISNRLEVPIIIVSHDIKSLEELNATKSITVC</sequence>
<dbReference type="Gene3D" id="3.40.50.300">
    <property type="entry name" value="P-loop containing nucleotide triphosphate hydrolases"/>
    <property type="match status" value="1"/>
</dbReference>
<dbReference type="InterPro" id="IPR050093">
    <property type="entry name" value="ABC_SmlMolc_Importer"/>
</dbReference>
<evidence type="ECO:0000313" key="5">
    <source>
        <dbReference type="EMBL" id="EJP74124.1"/>
    </source>
</evidence>
<dbReference type="PANTHER" id="PTHR42781:SF4">
    <property type="entry name" value="SPERMIDINE_PUTRESCINE IMPORT ATP-BINDING PROTEIN POTA"/>
    <property type="match status" value="1"/>
</dbReference>
<dbReference type="HOGENOM" id="CLU_000604_1_22_6"/>
<keyword evidence="2" id="KW-0547">Nucleotide-binding</keyword>
<feature type="domain" description="ABC transporter" evidence="4">
    <location>
        <begin position="2"/>
        <end position="204"/>
    </location>
</feature>
<dbReference type="InterPro" id="IPR003439">
    <property type="entry name" value="ABC_transporter-like_ATP-bd"/>
</dbReference>
<evidence type="ECO:0000256" key="1">
    <source>
        <dbReference type="ARBA" id="ARBA00022448"/>
    </source>
</evidence>